<reference evidence="1 2" key="1">
    <citation type="journal article" date="2019" name="Nat. Plants">
        <title>Genome sequencing of Musa balbisiana reveals subgenome evolution and function divergence in polyploid bananas.</title>
        <authorList>
            <person name="Yao X."/>
        </authorList>
    </citation>
    <scope>NUCLEOTIDE SEQUENCE [LARGE SCALE GENOMIC DNA]</scope>
    <source>
        <strain evidence="2">cv. DH-PKW</strain>
        <tissue evidence="1">Leaves</tissue>
    </source>
</reference>
<proteinExistence type="predicted"/>
<keyword evidence="2" id="KW-1185">Reference proteome</keyword>
<organism evidence="1 2">
    <name type="scientific">Musa balbisiana</name>
    <name type="common">Banana</name>
    <dbReference type="NCBI Taxonomy" id="52838"/>
    <lineage>
        <taxon>Eukaryota</taxon>
        <taxon>Viridiplantae</taxon>
        <taxon>Streptophyta</taxon>
        <taxon>Embryophyta</taxon>
        <taxon>Tracheophyta</taxon>
        <taxon>Spermatophyta</taxon>
        <taxon>Magnoliopsida</taxon>
        <taxon>Liliopsida</taxon>
        <taxon>Zingiberales</taxon>
        <taxon>Musaceae</taxon>
        <taxon>Musa</taxon>
    </lineage>
</organism>
<gene>
    <name evidence="1" type="ORF">C4D60_Mb06t12670</name>
</gene>
<accession>A0A4S8IML7</accession>
<name>A0A4S8IML7_MUSBA</name>
<evidence type="ECO:0000313" key="1">
    <source>
        <dbReference type="EMBL" id="THU49735.1"/>
    </source>
</evidence>
<sequence>MQHLSEAELTMLGHGWRARNHVFLGHFAETVLRYGKLNGGEHVEDGNNNKSDGGKILRYRCA</sequence>
<evidence type="ECO:0000313" key="2">
    <source>
        <dbReference type="Proteomes" id="UP000317650"/>
    </source>
</evidence>
<protein>
    <submittedName>
        <fullName evidence="1">Uncharacterized protein</fullName>
    </submittedName>
</protein>
<dbReference type="Proteomes" id="UP000317650">
    <property type="component" value="Chromosome 6"/>
</dbReference>
<dbReference type="EMBL" id="PYDT01000009">
    <property type="protein sequence ID" value="THU49735.1"/>
    <property type="molecule type" value="Genomic_DNA"/>
</dbReference>
<comment type="caution">
    <text evidence="1">The sequence shown here is derived from an EMBL/GenBank/DDBJ whole genome shotgun (WGS) entry which is preliminary data.</text>
</comment>
<dbReference type="AlphaFoldDB" id="A0A4S8IML7"/>